<comment type="caution">
    <text evidence="2">The sequence shown here is derived from an EMBL/GenBank/DDBJ whole genome shotgun (WGS) entry which is preliminary data.</text>
</comment>
<dbReference type="AlphaFoldDB" id="A0A2I0KNL9"/>
<accession>A0A2I0KNL9</accession>
<dbReference type="Proteomes" id="UP000233551">
    <property type="component" value="Unassembled WGS sequence"/>
</dbReference>
<gene>
    <name evidence="2" type="ORF">CRG98_010224</name>
</gene>
<dbReference type="EMBL" id="PGOL01000508">
    <property type="protein sequence ID" value="PKI69426.1"/>
    <property type="molecule type" value="Genomic_DNA"/>
</dbReference>
<sequence>MAIRAVLINSTYAAIPSYFMQCSRLPQSTLSSLDRLNRDFLWSSTSDKRKLHLVSWKVVTKSKDMGGLDIHSMDIRDKALLSNLVSRASSPSTPGPASSATNSHQETQLGSTEGPATGGHL</sequence>
<evidence type="ECO:0000256" key="1">
    <source>
        <dbReference type="SAM" id="MobiDB-lite"/>
    </source>
</evidence>
<dbReference type="PANTHER" id="PTHR33116:SF70">
    <property type="entry name" value="NON-LTR RETROELEMENT REVERSE TRANSCRIPTASE-LIKE PROTEIN"/>
    <property type="match status" value="1"/>
</dbReference>
<reference evidence="2 3" key="1">
    <citation type="submission" date="2017-11" db="EMBL/GenBank/DDBJ databases">
        <title>De-novo sequencing of pomegranate (Punica granatum L.) genome.</title>
        <authorList>
            <person name="Akparov Z."/>
            <person name="Amiraslanov A."/>
            <person name="Hajiyeva S."/>
            <person name="Abbasov M."/>
            <person name="Kaur K."/>
            <person name="Hamwieh A."/>
            <person name="Solovyev V."/>
            <person name="Salamov A."/>
            <person name="Braich B."/>
            <person name="Kosarev P."/>
            <person name="Mahmoud A."/>
            <person name="Hajiyev E."/>
            <person name="Babayeva S."/>
            <person name="Izzatullayeva V."/>
            <person name="Mammadov A."/>
            <person name="Mammadov A."/>
            <person name="Sharifova S."/>
            <person name="Ojaghi J."/>
            <person name="Eynullazada K."/>
            <person name="Bayramov B."/>
            <person name="Abdulazimova A."/>
            <person name="Shahmuradov I."/>
        </authorList>
    </citation>
    <scope>NUCLEOTIDE SEQUENCE [LARGE SCALE GENOMIC DNA]</scope>
    <source>
        <strain evidence="3">cv. AG2017</strain>
        <tissue evidence="2">Leaf</tissue>
    </source>
</reference>
<dbReference type="PANTHER" id="PTHR33116">
    <property type="entry name" value="REVERSE TRANSCRIPTASE ZINC-BINDING DOMAIN-CONTAINING PROTEIN-RELATED-RELATED"/>
    <property type="match status" value="1"/>
</dbReference>
<protein>
    <submittedName>
        <fullName evidence="2">Uncharacterized protein</fullName>
    </submittedName>
</protein>
<feature type="compositionally biased region" description="Low complexity" evidence="1">
    <location>
        <begin position="86"/>
        <end position="103"/>
    </location>
</feature>
<organism evidence="2 3">
    <name type="scientific">Punica granatum</name>
    <name type="common">Pomegranate</name>
    <dbReference type="NCBI Taxonomy" id="22663"/>
    <lineage>
        <taxon>Eukaryota</taxon>
        <taxon>Viridiplantae</taxon>
        <taxon>Streptophyta</taxon>
        <taxon>Embryophyta</taxon>
        <taxon>Tracheophyta</taxon>
        <taxon>Spermatophyta</taxon>
        <taxon>Magnoliopsida</taxon>
        <taxon>eudicotyledons</taxon>
        <taxon>Gunneridae</taxon>
        <taxon>Pentapetalae</taxon>
        <taxon>rosids</taxon>
        <taxon>malvids</taxon>
        <taxon>Myrtales</taxon>
        <taxon>Lythraceae</taxon>
        <taxon>Punica</taxon>
    </lineage>
</organism>
<evidence type="ECO:0000313" key="2">
    <source>
        <dbReference type="EMBL" id="PKI69426.1"/>
    </source>
</evidence>
<feature type="region of interest" description="Disordered" evidence="1">
    <location>
        <begin position="85"/>
        <end position="121"/>
    </location>
</feature>
<name>A0A2I0KNL9_PUNGR</name>
<evidence type="ECO:0000313" key="3">
    <source>
        <dbReference type="Proteomes" id="UP000233551"/>
    </source>
</evidence>
<proteinExistence type="predicted"/>
<keyword evidence="3" id="KW-1185">Reference proteome</keyword>